<evidence type="ECO:0000256" key="9">
    <source>
        <dbReference type="ARBA" id="ARBA00023224"/>
    </source>
</evidence>
<evidence type="ECO:0000256" key="11">
    <source>
        <dbReference type="PROSITE-ProRule" id="PRU00284"/>
    </source>
</evidence>
<dbReference type="OrthoDB" id="9806477at2"/>
<dbReference type="CDD" id="cd06225">
    <property type="entry name" value="HAMP"/>
    <property type="match status" value="1"/>
</dbReference>
<evidence type="ECO:0000256" key="10">
    <source>
        <dbReference type="ARBA" id="ARBA00029447"/>
    </source>
</evidence>
<dbReference type="EMBL" id="SWJE01000008">
    <property type="protein sequence ID" value="TKC88084.1"/>
    <property type="molecule type" value="Genomic_DNA"/>
</dbReference>
<dbReference type="GO" id="GO:0006935">
    <property type="term" value="P:chemotaxis"/>
    <property type="evidence" value="ECO:0007669"/>
    <property type="project" value="UniProtKB-KW"/>
</dbReference>
<evidence type="ECO:0000256" key="12">
    <source>
        <dbReference type="SAM" id="Phobius"/>
    </source>
</evidence>
<accession>A0A4U1I497</accession>
<dbReference type="PROSITE" id="PS50111">
    <property type="entry name" value="CHEMOTAXIS_TRANSDUC_2"/>
    <property type="match status" value="1"/>
</dbReference>
<evidence type="ECO:0000256" key="6">
    <source>
        <dbReference type="ARBA" id="ARBA00022692"/>
    </source>
</evidence>
<evidence type="ECO:0000256" key="5">
    <source>
        <dbReference type="ARBA" id="ARBA00022519"/>
    </source>
</evidence>
<evidence type="ECO:0000259" key="13">
    <source>
        <dbReference type="PROSITE" id="PS50111"/>
    </source>
</evidence>
<dbReference type="PANTHER" id="PTHR43531">
    <property type="entry name" value="PROTEIN ICFG"/>
    <property type="match status" value="1"/>
</dbReference>
<comment type="subcellular location">
    <subcellularLocation>
        <location evidence="1">Cell inner membrane</location>
        <topology evidence="1">Multi-pass membrane protein</topology>
    </subcellularLocation>
</comment>
<dbReference type="SUPFAM" id="SSF58104">
    <property type="entry name" value="Methyl-accepting chemotaxis protein (MCP) signaling domain"/>
    <property type="match status" value="1"/>
</dbReference>
<evidence type="ECO:0000256" key="7">
    <source>
        <dbReference type="ARBA" id="ARBA00022989"/>
    </source>
</evidence>
<dbReference type="AlphaFoldDB" id="A0A4U1I497"/>
<sequence length="518" mass="54269">MRNPITIRGGLIATIAGYTLLLIIVIAAGIAGLSVSNRALEAMYLDDTASLAHLKTSSERLLVLRGGLAEVAQILSAGKPAQAEIARLHELLAESDRELDAYRGLHAPDAAEKALADALLARRDKLVTDVFRKALTQLDQDSEVDFLTTQREAPPALFADYQGAIGALENFQIERQRARFESADARFRLMLWTFGAAGALALLVGFVARRALSRAIVQPIGMAVDHFGRIANGDLTVSVAIERDNEMGYLLNALNGMQDGLARTVRHVRASTETIVVDARAIAGGNLDLSARTEQQSASLQAAAASIEQLAATVRRNAGDARSASELAAGAAGIALRGGNAVDRVVATMDAISASSGKIVGIVGVIEGIAFQTNILALNAAVEAARAGEEGRGFAVVASEVRALAQRSAAAAKEIKQLIGDSALKVDGGSELVAEAGATMAEVVHAVERVSAIIAGIRDASGEQTAGIEQVSRVVAQMDETMQRNAALVEEASAAAVSLQEQSRQLNDAVSRFRLSEA</sequence>
<dbReference type="InterPro" id="IPR004089">
    <property type="entry name" value="MCPsignal_dom"/>
</dbReference>
<dbReference type="SMART" id="SM00283">
    <property type="entry name" value="MA"/>
    <property type="match status" value="1"/>
</dbReference>
<dbReference type="FunFam" id="1.10.287.950:FF:000001">
    <property type="entry name" value="Methyl-accepting chemotaxis sensory transducer"/>
    <property type="match status" value="1"/>
</dbReference>
<keyword evidence="5" id="KW-0997">Cell inner membrane</keyword>
<dbReference type="Pfam" id="PF00015">
    <property type="entry name" value="MCPsignal"/>
    <property type="match status" value="1"/>
</dbReference>
<evidence type="ECO:0000256" key="1">
    <source>
        <dbReference type="ARBA" id="ARBA00004429"/>
    </source>
</evidence>
<gene>
    <name evidence="15" type="ORF">FAZ69_16765</name>
</gene>
<dbReference type="GO" id="GO:0004888">
    <property type="term" value="F:transmembrane signaling receptor activity"/>
    <property type="evidence" value="ECO:0007669"/>
    <property type="project" value="InterPro"/>
</dbReference>
<dbReference type="GO" id="GO:0005886">
    <property type="term" value="C:plasma membrane"/>
    <property type="evidence" value="ECO:0007669"/>
    <property type="project" value="UniProtKB-SubCell"/>
</dbReference>
<dbReference type="GO" id="GO:0007165">
    <property type="term" value="P:signal transduction"/>
    <property type="evidence" value="ECO:0007669"/>
    <property type="project" value="UniProtKB-KW"/>
</dbReference>
<keyword evidence="9 11" id="KW-0807">Transducer</keyword>
<name>A0A4U1I497_9BURK</name>
<proteinExistence type="inferred from homology"/>
<evidence type="ECO:0000259" key="14">
    <source>
        <dbReference type="PROSITE" id="PS50885"/>
    </source>
</evidence>
<feature type="domain" description="HAMP" evidence="14">
    <location>
        <begin position="214"/>
        <end position="266"/>
    </location>
</feature>
<keyword evidence="7 12" id="KW-1133">Transmembrane helix</keyword>
<evidence type="ECO:0000313" key="15">
    <source>
        <dbReference type="EMBL" id="TKC88084.1"/>
    </source>
</evidence>
<protein>
    <submittedName>
        <fullName evidence="15">HAMP domain-containing protein</fullName>
    </submittedName>
</protein>
<dbReference type="InterPro" id="IPR003660">
    <property type="entry name" value="HAMP_dom"/>
</dbReference>
<evidence type="ECO:0000313" key="16">
    <source>
        <dbReference type="Proteomes" id="UP000305539"/>
    </source>
</evidence>
<dbReference type="Pfam" id="PF00672">
    <property type="entry name" value="HAMP"/>
    <property type="match status" value="1"/>
</dbReference>
<feature type="transmembrane region" description="Helical" evidence="12">
    <location>
        <begin position="189"/>
        <end position="208"/>
    </location>
</feature>
<feature type="transmembrane region" description="Helical" evidence="12">
    <location>
        <begin position="12"/>
        <end position="35"/>
    </location>
</feature>
<keyword evidence="2" id="KW-1003">Cell membrane</keyword>
<dbReference type="Pfam" id="PF02203">
    <property type="entry name" value="TarH"/>
    <property type="match status" value="1"/>
</dbReference>
<dbReference type="PRINTS" id="PR00260">
    <property type="entry name" value="CHEMTRNSDUCR"/>
</dbReference>
<dbReference type="InterPro" id="IPR004090">
    <property type="entry name" value="Chemotax_Me-accpt_rcpt"/>
</dbReference>
<keyword evidence="4" id="KW-0145">Chemotaxis</keyword>
<dbReference type="PROSITE" id="PS50885">
    <property type="entry name" value="HAMP"/>
    <property type="match status" value="1"/>
</dbReference>
<dbReference type="SMART" id="SM00304">
    <property type="entry name" value="HAMP"/>
    <property type="match status" value="1"/>
</dbReference>
<organism evidence="15 16">
    <name type="scientific">Trinickia terrae</name>
    <dbReference type="NCBI Taxonomy" id="2571161"/>
    <lineage>
        <taxon>Bacteria</taxon>
        <taxon>Pseudomonadati</taxon>
        <taxon>Pseudomonadota</taxon>
        <taxon>Betaproteobacteria</taxon>
        <taxon>Burkholderiales</taxon>
        <taxon>Burkholderiaceae</taxon>
        <taxon>Trinickia</taxon>
    </lineage>
</organism>
<comment type="caution">
    <text evidence="15">The sequence shown here is derived from an EMBL/GenBank/DDBJ whole genome shotgun (WGS) entry which is preliminary data.</text>
</comment>
<keyword evidence="8 12" id="KW-0472">Membrane</keyword>
<dbReference type="Gene3D" id="1.10.287.950">
    <property type="entry name" value="Methyl-accepting chemotaxis protein"/>
    <property type="match status" value="1"/>
</dbReference>
<feature type="domain" description="Methyl-accepting transducer" evidence="13">
    <location>
        <begin position="271"/>
        <end position="500"/>
    </location>
</feature>
<evidence type="ECO:0000256" key="3">
    <source>
        <dbReference type="ARBA" id="ARBA00022481"/>
    </source>
</evidence>
<keyword evidence="16" id="KW-1185">Reference proteome</keyword>
<evidence type="ECO:0000256" key="4">
    <source>
        <dbReference type="ARBA" id="ARBA00022500"/>
    </source>
</evidence>
<dbReference type="PANTHER" id="PTHR43531:SF14">
    <property type="entry name" value="METHYL-ACCEPTING CHEMOTAXIS PROTEIN I-RELATED"/>
    <property type="match status" value="1"/>
</dbReference>
<evidence type="ECO:0000256" key="2">
    <source>
        <dbReference type="ARBA" id="ARBA00022475"/>
    </source>
</evidence>
<dbReference type="InterPro" id="IPR003122">
    <property type="entry name" value="Tar_rcpt_lig-bd"/>
</dbReference>
<keyword evidence="3" id="KW-0488">Methylation</keyword>
<dbReference type="InterPro" id="IPR051310">
    <property type="entry name" value="MCP_chemotaxis"/>
</dbReference>
<reference evidence="15 16" key="1">
    <citation type="submission" date="2019-04" db="EMBL/GenBank/DDBJ databases">
        <title>Trinickia sp. 7GSK02, isolated from subtropical forest soil.</title>
        <authorList>
            <person name="Gao Z.-H."/>
            <person name="Qiu L.-H."/>
        </authorList>
    </citation>
    <scope>NUCLEOTIDE SEQUENCE [LARGE SCALE GENOMIC DNA]</scope>
    <source>
        <strain evidence="15 16">7GSK02</strain>
    </source>
</reference>
<dbReference type="RefSeq" id="WP_136896345.1">
    <property type="nucleotide sequence ID" value="NZ_SWJE01000008.1"/>
</dbReference>
<comment type="similarity">
    <text evidence="10">Belongs to the methyl-accepting chemotaxis (MCP) protein family.</text>
</comment>
<dbReference type="Proteomes" id="UP000305539">
    <property type="component" value="Unassembled WGS sequence"/>
</dbReference>
<keyword evidence="6 12" id="KW-0812">Transmembrane</keyword>
<evidence type="ECO:0000256" key="8">
    <source>
        <dbReference type="ARBA" id="ARBA00023136"/>
    </source>
</evidence>